<accession>A0ABW9AB93</accession>
<organism evidence="9 10">
    <name type="scientific">Herbaspirillum lusitanum</name>
    <dbReference type="NCBI Taxonomy" id="213312"/>
    <lineage>
        <taxon>Bacteria</taxon>
        <taxon>Pseudomonadati</taxon>
        <taxon>Pseudomonadota</taxon>
        <taxon>Betaproteobacteria</taxon>
        <taxon>Burkholderiales</taxon>
        <taxon>Oxalobacteraceae</taxon>
        <taxon>Herbaspirillum</taxon>
    </lineage>
</organism>
<comment type="subcellular location">
    <subcellularLocation>
        <location evidence="1">Membrane</location>
        <topology evidence="1">Multi-pass membrane protein</topology>
    </subcellularLocation>
</comment>
<feature type="region of interest" description="Disordered" evidence="6">
    <location>
        <begin position="1"/>
        <end position="20"/>
    </location>
</feature>
<feature type="transmembrane region" description="Helical" evidence="7">
    <location>
        <begin position="213"/>
        <end position="230"/>
    </location>
</feature>
<dbReference type="SUPFAM" id="SSF160240">
    <property type="entry name" value="Cation efflux protein cytoplasmic domain-like"/>
    <property type="match status" value="1"/>
</dbReference>
<feature type="transmembrane region" description="Helical" evidence="7">
    <location>
        <begin position="96"/>
        <end position="116"/>
    </location>
</feature>
<dbReference type="Gene3D" id="1.20.1510.10">
    <property type="entry name" value="Cation efflux protein transmembrane domain"/>
    <property type="match status" value="1"/>
</dbReference>
<reference evidence="9 10" key="1">
    <citation type="journal article" date="2024" name="Chem. Sci.">
        <title>Discovery of megapolipeptins by genome mining of a Burkholderiales bacteria collection.</title>
        <authorList>
            <person name="Paulo B.S."/>
            <person name="Recchia M.J.J."/>
            <person name="Lee S."/>
            <person name="Fergusson C.H."/>
            <person name="Romanowski S.B."/>
            <person name="Hernandez A."/>
            <person name="Krull N."/>
            <person name="Liu D.Y."/>
            <person name="Cavanagh H."/>
            <person name="Bos A."/>
            <person name="Gray C.A."/>
            <person name="Murphy B.T."/>
            <person name="Linington R.G."/>
            <person name="Eustaquio A.S."/>
        </authorList>
    </citation>
    <scope>NUCLEOTIDE SEQUENCE [LARGE SCALE GENOMIC DNA]</scope>
    <source>
        <strain evidence="9 10">RL21-008-BIB-A</strain>
    </source>
</reference>
<feature type="transmembrane region" description="Helical" evidence="7">
    <location>
        <begin position="28"/>
        <end position="49"/>
    </location>
</feature>
<name>A0ABW9AB93_9BURK</name>
<evidence type="ECO:0000313" key="9">
    <source>
        <dbReference type="EMBL" id="MFL9925257.1"/>
    </source>
</evidence>
<evidence type="ECO:0000256" key="2">
    <source>
        <dbReference type="ARBA" id="ARBA00022448"/>
    </source>
</evidence>
<evidence type="ECO:0000256" key="4">
    <source>
        <dbReference type="ARBA" id="ARBA00022989"/>
    </source>
</evidence>
<dbReference type="PANTHER" id="PTHR13414:SF9">
    <property type="entry name" value="PROTON-COUPLED ZINC ANTIPORTER SLC30A9, MITOCHONDRIAL"/>
    <property type="match status" value="1"/>
</dbReference>
<keyword evidence="5 7" id="KW-0472">Membrane</keyword>
<keyword evidence="2" id="KW-0813">Transport</keyword>
<dbReference type="InterPro" id="IPR036837">
    <property type="entry name" value="Cation_efflux_CTD_sf"/>
</dbReference>
<feature type="domain" description="Cation efflux protein transmembrane" evidence="8">
    <location>
        <begin position="31"/>
        <end position="237"/>
    </location>
</feature>
<dbReference type="InterPro" id="IPR040177">
    <property type="entry name" value="SLC30A9"/>
</dbReference>
<sequence>MSRTIKQTLQRVSAPEPRQGEKVQPSRLIIYAALAGNLMVALTKLWAAIWTGSSAMLSECIHSTVDMGNELLLLYGLRRADLRPDRDHPFGYGRELYFWSFVVAVLIFTLGAGMSIYEGVNHILHPEPIENVGVNYLVLLASALFEGASWMLTMRKFKGRKSYAQLPEEVRRSKDPPTFIVLLEDTAAMLGLAVAFVGIWLSQHFNEPRLDGAASVVIGGILAVTAWVLARETKALLIGERAHQHISDSILRQAAGVKGIAGAHGVLTVQLAPNQILAALSVEFEDALQTPQIEALVIEMEQRIRRVHPEVVVLFIKPQTPHRFRQAMHERYDPQDHQEDSVPDFTATPGQAPP</sequence>
<feature type="transmembrane region" description="Helical" evidence="7">
    <location>
        <begin position="136"/>
        <end position="153"/>
    </location>
</feature>
<evidence type="ECO:0000256" key="1">
    <source>
        <dbReference type="ARBA" id="ARBA00004141"/>
    </source>
</evidence>
<evidence type="ECO:0000259" key="8">
    <source>
        <dbReference type="Pfam" id="PF01545"/>
    </source>
</evidence>
<gene>
    <name evidence="9" type="ORF">PQR62_13350</name>
</gene>
<feature type="region of interest" description="Disordered" evidence="6">
    <location>
        <begin position="332"/>
        <end position="354"/>
    </location>
</feature>
<dbReference type="InterPro" id="IPR058533">
    <property type="entry name" value="Cation_efflux_TM"/>
</dbReference>
<dbReference type="RefSeq" id="WP_408158431.1">
    <property type="nucleotide sequence ID" value="NZ_JAQQFM010000005.1"/>
</dbReference>
<dbReference type="EMBL" id="JAQQFM010000005">
    <property type="protein sequence ID" value="MFL9925257.1"/>
    <property type="molecule type" value="Genomic_DNA"/>
</dbReference>
<keyword evidence="3 7" id="KW-0812">Transmembrane</keyword>
<evidence type="ECO:0000256" key="7">
    <source>
        <dbReference type="SAM" id="Phobius"/>
    </source>
</evidence>
<evidence type="ECO:0000313" key="10">
    <source>
        <dbReference type="Proteomes" id="UP001629246"/>
    </source>
</evidence>
<evidence type="ECO:0000256" key="6">
    <source>
        <dbReference type="SAM" id="MobiDB-lite"/>
    </source>
</evidence>
<feature type="transmembrane region" description="Helical" evidence="7">
    <location>
        <begin position="179"/>
        <end position="201"/>
    </location>
</feature>
<dbReference type="NCBIfam" id="TIGR01297">
    <property type="entry name" value="CDF"/>
    <property type="match status" value="1"/>
</dbReference>
<proteinExistence type="predicted"/>
<evidence type="ECO:0000256" key="5">
    <source>
        <dbReference type="ARBA" id="ARBA00023136"/>
    </source>
</evidence>
<keyword evidence="10" id="KW-1185">Reference proteome</keyword>
<dbReference type="SUPFAM" id="SSF161111">
    <property type="entry name" value="Cation efflux protein transmembrane domain-like"/>
    <property type="match status" value="1"/>
</dbReference>
<evidence type="ECO:0000256" key="3">
    <source>
        <dbReference type="ARBA" id="ARBA00022692"/>
    </source>
</evidence>
<dbReference type="PANTHER" id="PTHR13414">
    <property type="entry name" value="HUEL-CATION TRANSPORTER"/>
    <property type="match status" value="1"/>
</dbReference>
<dbReference type="InterPro" id="IPR002524">
    <property type="entry name" value="Cation_efflux"/>
</dbReference>
<dbReference type="InterPro" id="IPR027469">
    <property type="entry name" value="Cation_efflux_TMD_sf"/>
</dbReference>
<feature type="compositionally biased region" description="Polar residues" evidence="6">
    <location>
        <begin position="1"/>
        <end position="11"/>
    </location>
</feature>
<protein>
    <submittedName>
        <fullName evidence="9">Cation diffusion facilitator family transporter</fullName>
    </submittedName>
</protein>
<dbReference type="Pfam" id="PF01545">
    <property type="entry name" value="Cation_efflux"/>
    <property type="match status" value="1"/>
</dbReference>
<dbReference type="Proteomes" id="UP001629246">
    <property type="component" value="Unassembled WGS sequence"/>
</dbReference>
<keyword evidence="4 7" id="KW-1133">Transmembrane helix</keyword>
<comment type="caution">
    <text evidence="9">The sequence shown here is derived from an EMBL/GenBank/DDBJ whole genome shotgun (WGS) entry which is preliminary data.</text>
</comment>